<dbReference type="GO" id="GO:0005096">
    <property type="term" value="F:GTPase activator activity"/>
    <property type="evidence" value="ECO:0007669"/>
    <property type="project" value="UniProtKB-KW"/>
</dbReference>
<dbReference type="PROSITE" id="PS50086">
    <property type="entry name" value="TBC_RABGAP"/>
    <property type="match status" value="1"/>
</dbReference>
<feature type="region of interest" description="Disordered" evidence="5">
    <location>
        <begin position="405"/>
        <end position="442"/>
    </location>
</feature>
<dbReference type="InterPro" id="IPR002048">
    <property type="entry name" value="EF_hand_dom"/>
</dbReference>
<organism evidence="8 9">
    <name type="scientific">Branchiostoma belcheri</name>
    <name type="common">Amphioxus</name>
    <dbReference type="NCBI Taxonomy" id="7741"/>
    <lineage>
        <taxon>Eukaryota</taxon>
        <taxon>Metazoa</taxon>
        <taxon>Chordata</taxon>
        <taxon>Cephalochordata</taxon>
        <taxon>Leptocardii</taxon>
        <taxon>Amphioxiformes</taxon>
        <taxon>Branchiostomatidae</taxon>
        <taxon>Branchiostoma</taxon>
    </lineage>
</organism>
<feature type="domain" description="Rab-GAP TBC" evidence="6">
    <location>
        <begin position="516"/>
        <end position="703"/>
    </location>
</feature>
<feature type="compositionally biased region" description="Polar residues" evidence="5">
    <location>
        <begin position="1436"/>
        <end position="1446"/>
    </location>
</feature>
<keyword evidence="1" id="KW-0343">GTPase activation</keyword>
<dbReference type="PROSITE" id="PS50222">
    <property type="entry name" value="EF_HAND_2"/>
    <property type="match status" value="1"/>
</dbReference>
<dbReference type="CDD" id="cd13351">
    <property type="entry name" value="PH-GRAM1_TCB1D9_TCB1D9B"/>
    <property type="match status" value="1"/>
</dbReference>
<dbReference type="FunFam" id="1.10.472.80:FF:000016">
    <property type="entry name" value="TBC1 domain family, member 9"/>
    <property type="match status" value="1"/>
</dbReference>
<dbReference type="InterPro" id="IPR018247">
    <property type="entry name" value="EF_Hand_1_Ca_BS"/>
</dbReference>
<dbReference type="RefSeq" id="XP_019619765.1">
    <property type="nucleotide sequence ID" value="XM_019764206.1"/>
</dbReference>
<feature type="region of interest" description="Disordered" evidence="5">
    <location>
        <begin position="997"/>
        <end position="1228"/>
    </location>
</feature>
<feature type="compositionally biased region" description="Basic and acidic residues" evidence="5">
    <location>
        <begin position="1406"/>
        <end position="1435"/>
    </location>
</feature>
<reference evidence="9" key="1">
    <citation type="submission" date="2025-08" db="UniProtKB">
        <authorList>
            <consortium name="RefSeq"/>
        </authorList>
    </citation>
    <scope>IDENTIFICATION</scope>
    <source>
        <tissue evidence="9">Gonad</tissue>
    </source>
</reference>
<gene>
    <name evidence="9" type="primary">LOC109466485</name>
</gene>
<evidence type="ECO:0000313" key="9">
    <source>
        <dbReference type="RefSeq" id="XP_019619765.1"/>
    </source>
</evidence>
<evidence type="ECO:0000259" key="7">
    <source>
        <dbReference type="PROSITE" id="PS50222"/>
    </source>
</evidence>
<dbReference type="OrthoDB" id="17687at2759"/>
<dbReference type="Proteomes" id="UP000515135">
    <property type="component" value="Unplaced"/>
</dbReference>
<comment type="function">
    <text evidence="4">May act as a GTPase-activating protein for Rab family protein(s).</text>
</comment>
<name>A0A6P4XSY4_BRABE</name>
<feature type="compositionally biased region" description="Low complexity" evidence="5">
    <location>
        <begin position="1202"/>
        <end position="1219"/>
    </location>
</feature>
<feature type="domain" description="EF-hand" evidence="7">
    <location>
        <begin position="886"/>
        <end position="921"/>
    </location>
</feature>
<dbReference type="InterPro" id="IPR036014">
    <property type="entry name" value="TCB1D9/TCB1D9B_PH-GRAM1"/>
</dbReference>
<feature type="region of interest" description="Disordered" evidence="5">
    <location>
        <begin position="1357"/>
        <end position="1486"/>
    </location>
</feature>
<dbReference type="Gene3D" id="1.10.472.80">
    <property type="entry name" value="Ypt/Rab-GAP domain of gyp1p, domain 3"/>
    <property type="match status" value="1"/>
</dbReference>
<dbReference type="InterPro" id="IPR000195">
    <property type="entry name" value="Rab-GAP-TBC_dom"/>
</dbReference>
<sequence>MWVKPEEVLLANALWVTERANPFFLLQRRKGHGGGGLTGLLVGTLDTVLDNNTAPYRILHQTPTSEVYWTVACAKSKKDVFKDWEWLEQNLMQILGEFEAEEDVTEFVRCKIESLLANDVDEESSKEDNDTKRFREASAKFQKLFSMPEEEKLVNYYSCSYWKGRVPRQGWIYLSINHLCFYSFLMGKEAKLIVRWTDVTQLDRSNSMVLPEGIKVCTRDGAHHFSMFVHPNETYALMEQLADMAMRQLLSEEGFEEDRELPRRLKKLTPKKVSLLKRDLDARAKSEAYRTLFRLPLTEKLDGRTECTLWTPYNKRHIWGMLYVSPNYLCFMSRVANEVSLVIPLRDVSLVEKIENSNSLLPNAVHISTKSKTTFLFAQLADRDFLVERISDFLSQTVHRQYSSDSVSINSSGSGGSGARLSVSYSDGNGGDKESATGSDRISVSLGSSLGAEKTSMSSSPAANQPLTMVFCRRNSNEIPPKEKIKEHLWEIHFAEYGRGVSMYRTIKTHELVLQGIPDSLRGELWLLFSGAINELQTHPGYYQSLVEQSLGKYTIATDEIERDLHRSLPEHPAFQSDIGIAALRRVLTAYAFRNPNIGYCQAMNIVTSVLLLYASEEEAFWLLVALCERLLPDYYNTKVVGALVDQGVFEDLTQEYLPQLYDRLDELGVISMISLSWFLTLFLSVMPFNSAVSIMDVFFFDGARVIFQLALTILDNNTTSLLDCRDDGEAMQALGEYLDNVTNRDSTFPSISSSNFASKSHESSVDVGDLIKESYQKYYWIASDTIDKMRFKHRLKVIQGLEDSNKRNIVRSVSSDVPFSNEEMEELYDIFKEEYLSACYWGAGVYSDPWEKLDPSIPFYMQLKVNFEQFKTLFLALSPWGVGMHADAMALRAFRVMDVNSDGMVNFKEFAWCLYMMCKAELPDRLKLIYRLHIPPALLPTDHQDQEEEEEQERDPDFISPEAEPALEATSYFEEDLSPLHLPGNLPRHVQVVESLSSTPASEDTPPRNSTPDLEKDNGASSDSQFEEISMPDSTENQDSSSDKEGSQEIVSESKTIPKTEQQAKTDPPKQAQPSKTTDDSSTDENASSEKLHTALKTKTADYRLSFVEDDEDYDFCTELEDTKPKTRDDDKKAVQHQGEVTAENAVQDSTARRTEGAAQDSKDGTAEGSDVPVDSSDSTSWELEGDVNVKSLEDSMQQVSIATEEPAPIPASSSADPQPESGLPEVVAPQCSGVAMEKEEDVFGEDGSTVLMQPAEEGQASTHSTPVRKAPGKQLSSGGESDIHRFLRKYRREKEALNIGVKDIPRMDQPQFIQLWKTFYDIFREDEHEQELYHAIATVGKLLLELGEVGRYFTGSENNSPLNSPTAAAKAVEESIPTKEVTTAEPPSSKPGTADSAPGQVDASDNKATEDGAQKSRGTEDTPAKTEAVEESTRNQATDKTSPDSAIAMVSEESVSSGLSGLSATSTQVSDISHDSIGQGPEVKQKVRGHQLTPQGSKELPTSPCGDWSITFEQFLASMLTESELVRYFETPVDVFAVVDRYRKRKMIERQFSTSSFSSQSGSQTL</sequence>
<protein>
    <submittedName>
        <fullName evidence="9">TBC1 domain family member 9B-like</fullName>
    </submittedName>
</protein>
<feature type="compositionally biased region" description="Basic and acidic residues" evidence="5">
    <location>
        <begin position="1152"/>
        <end position="1167"/>
    </location>
</feature>
<dbReference type="SMART" id="SM00568">
    <property type="entry name" value="GRAM"/>
    <property type="match status" value="2"/>
</dbReference>
<dbReference type="Pfam" id="PF00566">
    <property type="entry name" value="RabGAP-TBC"/>
    <property type="match status" value="1"/>
</dbReference>
<evidence type="ECO:0000256" key="3">
    <source>
        <dbReference type="ARBA" id="ARBA00022837"/>
    </source>
</evidence>
<dbReference type="GO" id="GO:0003008">
    <property type="term" value="P:system process"/>
    <property type="evidence" value="ECO:0007669"/>
    <property type="project" value="UniProtKB-ARBA"/>
</dbReference>
<dbReference type="InterPro" id="IPR004182">
    <property type="entry name" value="GRAM"/>
</dbReference>
<feature type="compositionally biased region" description="Low complexity" evidence="5">
    <location>
        <begin position="1171"/>
        <end position="1182"/>
    </location>
</feature>
<keyword evidence="2" id="KW-0677">Repeat</keyword>
<dbReference type="Gene3D" id="1.10.8.270">
    <property type="entry name" value="putative rabgap domain of human tbc1 domain family member 14 like domains"/>
    <property type="match status" value="1"/>
</dbReference>
<dbReference type="CDD" id="cd13354">
    <property type="entry name" value="PH-GRAM2_TCB1D9_TCB1D9B"/>
    <property type="match status" value="1"/>
</dbReference>
<dbReference type="InterPro" id="IPR036017">
    <property type="entry name" value="TCB1D9/TCB1D9B_PH-GRAM2"/>
</dbReference>
<feature type="region of interest" description="Disordered" evidence="5">
    <location>
        <begin position="941"/>
        <end position="960"/>
    </location>
</feature>
<dbReference type="Gene3D" id="2.30.29.30">
    <property type="entry name" value="Pleckstrin-homology domain (PH domain)/Phosphotyrosine-binding domain (PTB)"/>
    <property type="match status" value="2"/>
</dbReference>
<dbReference type="KEGG" id="bbel:109466485"/>
<feature type="compositionally biased region" description="Polar residues" evidence="5">
    <location>
        <begin position="997"/>
        <end position="1013"/>
    </location>
</feature>
<feature type="compositionally biased region" description="Basic and acidic residues" evidence="5">
    <location>
        <begin position="1122"/>
        <end position="1135"/>
    </location>
</feature>
<proteinExistence type="predicted"/>
<dbReference type="PROSITE" id="PS00018">
    <property type="entry name" value="EF_HAND_1"/>
    <property type="match status" value="1"/>
</dbReference>
<dbReference type="SMART" id="SM00054">
    <property type="entry name" value="EFh"/>
    <property type="match status" value="1"/>
</dbReference>
<evidence type="ECO:0000256" key="4">
    <source>
        <dbReference type="ARBA" id="ARBA00043879"/>
    </source>
</evidence>
<evidence type="ECO:0000259" key="6">
    <source>
        <dbReference type="PROSITE" id="PS50086"/>
    </source>
</evidence>
<dbReference type="FunFam" id="1.10.238.10:FF:000119">
    <property type="entry name" value="TBC1 domain family member 9"/>
    <property type="match status" value="1"/>
</dbReference>
<evidence type="ECO:0000256" key="2">
    <source>
        <dbReference type="ARBA" id="ARBA00022737"/>
    </source>
</evidence>
<dbReference type="PANTHER" id="PTHR47666">
    <property type="entry name" value="PROTEIN VASCULAR ASSOCIATED DEATH 1, CHLOROPLASTIC"/>
    <property type="match status" value="1"/>
</dbReference>
<feature type="compositionally biased region" description="Low complexity" evidence="5">
    <location>
        <begin position="1452"/>
        <end position="1465"/>
    </location>
</feature>
<evidence type="ECO:0000313" key="8">
    <source>
        <dbReference type="Proteomes" id="UP000515135"/>
    </source>
</evidence>
<dbReference type="InterPro" id="IPR011992">
    <property type="entry name" value="EF-hand-dom_pair"/>
</dbReference>
<dbReference type="SUPFAM" id="SSF47923">
    <property type="entry name" value="Ypt/Rab-GAP domain of gyp1p"/>
    <property type="match status" value="2"/>
</dbReference>
<feature type="compositionally biased region" description="Acidic residues" evidence="5">
    <location>
        <begin position="946"/>
        <end position="955"/>
    </location>
</feature>
<feature type="compositionally biased region" description="Acidic residues" evidence="5">
    <location>
        <begin position="1109"/>
        <end position="1121"/>
    </location>
</feature>
<dbReference type="InterPro" id="IPR011993">
    <property type="entry name" value="PH-like_dom_sf"/>
</dbReference>
<feature type="compositionally biased region" description="Basic and acidic residues" evidence="5">
    <location>
        <begin position="1057"/>
        <end position="1069"/>
    </location>
</feature>
<evidence type="ECO:0000256" key="5">
    <source>
        <dbReference type="SAM" id="MobiDB-lite"/>
    </source>
</evidence>
<dbReference type="SUPFAM" id="SSF47473">
    <property type="entry name" value="EF-hand"/>
    <property type="match status" value="1"/>
</dbReference>
<dbReference type="GO" id="GO:0005509">
    <property type="term" value="F:calcium ion binding"/>
    <property type="evidence" value="ECO:0007669"/>
    <property type="project" value="InterPro"/>
</dbReference>
<feature type="compositionally biased region" description="Polar residues" evidence="5">
    <location>
        <begin position="1357"/>
        <end position="1368"/>
    </location>
</feature>
<accession>A0A6P4XSY4</accession>
<dbReference type="FunFam" id="2.30.29.30:FF:000041">
    <property type="entry name" value="TBC1 domain family member 9 isoform X1"/>
    <property type="match status" value="1"/>
</dbReference>
<dbReference type="Gene3D" id="1.10.238.10">
    <property type="entry name" value="EF-hand"/>
    <property type="match status" value="1"/>
</dbReference>
<keyword evidence="8" id="KW-1185">Reference proteome</keyword>
<dbReference type="InterPro" id="IPR035969">
    <property type="entry name" value="Rab-GAP_TBC_sf"/>
</dbReference>
<dbReference type="PANTHER" id="PTHR47666:SF1">
    <property type="entry name" value="PROTEIN VASCULAR ASSOCIATED DEATH 1, CHLOROPLASTIC"/>
    <property type="match status" value="1"/>
</dbReference>
<dbReference type="FunFam" id="1.10.8.270:FF:000002">
    <property type="entry name" value="TBC1 domain family member 9B"/>
    <property type="match status" value="1"/>
</dbReference>
<dbReference type="FunFam" id="2.30.29.30:FF:000013">
    <property type="entry name" value="Putative TBC1 domain family member 8B"/>
    <property type="match status" value="1"/>
</dbReference>
<dbReference type="SMART" id="SM00164">
    <property type="entry name" value="TBC"/>
    <property type="match status" value="1"/>
</dbReference>
<evidence type="ECO:0000256" key="1">
    <source>
        <dbReference type="ARBA" id="ARBA00022468"/>
    </source>
</evidence>
<feature type="region of interest" description="Disordered" evidence="5">
    <location>
        <begin position="1258"/>
        <end position="1283"/>
    </location>
</feature>
<dbReference type="GeneID" id="109466485"/>
<dbReference type="Pfam" id="PF02893">
    <property type="entry name" value="GRAM"/>
    <property type="match status" value="2"/>
</dbReference>
<keyword evidence="3" id="KW-0106">Calcium</keyword>